<dbReference type="Proteomes" id="UP001597083">
    <property type="component" value="Unassembled WGS sequence"/>
</dbReference>
<dbReference type="EMBL" id="JBHTIR010001075">
    <property type="protein sequence ID" value="MFD0852115.1"/>
    <property type="molecule type" value="Genomic_DNA"/>
</dbReference>
<dbReference type="Pfam" id="PF00232">
    <property type="entry name" value="Glyco_hydro_1"/>
    <property type="match status" value="1"/>
</dbReference>
<keyword evidence="6" id="KW-1185">Reference proteome</keyword>
<accession>A0ABW3CC67</accession>
<evidence type="ECO:0000313" key="5">
    <source>
        <dbReference type="EMBL" id="MFD0852115.1"/>
    </source>
</evidence>
<dbReference type="PANTHER" id="PTHR10353">
    <property type="entry name" value="GLYCOSYL HYDROLASE"/>
    <property type="match status" value="1"/>
</dbReference>
<reference evidence="6" key="1">
    <citation type="journal article" date="2019" name="Int. J. Syst. Evol. Microbiol.">
        <title>The Global Catalogue of Microorganisms (GCM) 10K type strain sequencing project: providing services to taxonomists for standard genome sequencing and annotation.</title>
        <authorList>
            <consortium name="The Broad Institute Genomics Platform"/>
            <consortium name="The Broad Institute Genome Sequencing Center for Infectious Disease"/>
            <person name="Wu L."/>
            <person name="Ma J."/>
        </authorList>
    </citation>
    <scope>NUCLEOTIDE SEQUENCE [LARGE SCALE GENOMIC DNA]</scope>
    <source>
        <strain evidence="6">JCM 31696</strain>
    </source>
</reference>
<comment type="caution">
    <text evidence="5">The sequence shown here is derived from an EMBL/GenBank/DDBJ whole genome shotgun (WGS) entry which is preliminary data.</text>
</comment>
<sequence length="188" mass="20084">MDAVAARLGDRVTRWITINEPAEITLLGHAIGEHAPGHRLLFDALPVAHHQLLAHGRAVEVLRAANPDHEIGIAASHTPVWTAGDGDDDRAAADLYDTLMNRLFADPILTGRYPDGFAEAMPAAPGGSVADDLKVISAPLDFYGVNYYNPTLVGAPRPGGRQDPYAGVELPPDLPFTLHDIEGYPLTA</sequence>
<feature type="non-terminal residue" evidence="5">
    <location>
        <position position="188"/>
    </location>
</feature>
<evidence type="ECO:0000256" key="2">
    <source>
        <dbReference type="ARBA" id="ARBA00022801"/>
    </source>
</evidence>
<dbReference type="PANTHER" id="PTHR10353:SF36">
    <property type="entry name" value="LP05116P"/>
    <property type="match status" value="1"/>
</dbReference>
<organism evidence="5 6">
    <name type="scientific">Actinomadura adrarensis</name>
    <dbReference type="NCBI Taxonomy" id="1819600"/>
    <lineage>
        <taxon>Bacteria</taxon>
        <taxon>Bacillati</taxon>
        <taxon>Actinomycetota</taxon>
        <taxon>Actinomycetes</taxon>
        <taxon>Streptosporangiales</taxon>
        <taxon>Thermomonosporaceae</taxon>
        <taxon>Actinomadura</taxon>
    </lineage>
</organism>
<dbReference type="SUPFAM" id="SSF51445">
    <property type="entry name" value="(Trans)glycosidases"/>
    <property type="match status" value="1"/>
</dbReference>
<gene>
    <name evidence="5" type="ORF">ACFQ07_07780</name>
</gene>
<keyword evidence="2" id="KW-0378">Hydrolase</keyword>
<proteinExistence type="inferred from homology"/>
<evidence type="ECO:0000313" key="6">
    <source>
        <dbReference type="Proteomes" id="UP001597083"/>
    </source>
</evidence>
<name>A0ABW3CC67_9ACTN</name>
<keyword evidence="3" id="KW-0326">Glycosidase</keyword>
<evidence type="ECO:0000256" key="3">
    <source>
        <dbReference type="ARBA" id="ARBA00023295"/>
    </source>
</evidence>
<evidence type="ECO:0000256" key="4">
    <source>
        <dbReference type="RuleBase" id="RU003690"/>
    </source>
</evidence>
<dbReference type="Gene3D" id="3.20.20.80">
    <property type="entry name" value="Glycosidases"/>
    <property type="match status" value="1"/>
</dbReference>
<dbReference type="InterPro" id="IPR017853">
    <property type="entry name" value="GH"/>
</dbReference>
<comment type="similarity">
    <text evidence="1 4">Belongs to the glycosyl hydrolase 1 family.</text>
</comment>
<evidence type="ECO:0000256" key="1">
    <source>
        <dbReference type="ARBA" id="ARBA00010838"/>
    </source>
</evidence>
<dbReference type="InterPro" id="IPR001360">
    <property type="entry name" value="Glyco_hydro_1"/>
</dbReference>
<protein>
    <submittedName>
        <fullName evidence="5">Family 1 glycosylhydrolase</fullName>
    </submittedName>
</protein>